<dbReference type="PANTHER" id="PTHR44591">
    <property type="entry name" value="STRESS RESPONSE REGULATOR PROTEIN 1"/>
    <property type="match status" value="1"/>
</dbReference>
<evidence type="ECO:0000256" key="2">
    <source>
        <dbReference type="PROSITE-ProRule" id="PRU00169"/>
    </source>
</evidence>
<dbReference type="CDD" id="cd00156">
    <property type="entry name" value="REC"/>
    <property type="match status" value="1"/>
</dbReference>
<evidence type="ECO:0000256" key="1">
    <source>
        <dbReference type="ARBA" id="ARBA00022553"/>
    </source>
</evidence>
<gene>
    <name evidence="4" type="ORF">US99_C0067G0002</name>
</gene>
<dbReference type="Pfam" id="PF00072">
    <property type="entry name" value="Response_reg"/>
    <property type="match status" value="1"/>
</dbReference>
<dbReference type="SUPFAM" id="SSF52172">
    <property type="entry name" value="CheY-like"/>
    <property type="match status" value="1"/>
</dbReference>
<reference evidence="4 5" key="1">
    <citation type="journal article" date="2015" name="Nature">
        <title>rRNA introns, odd ribosomes, and small enigmatic genomes across a large radiation of phyla.</title>
        <authorList>
            <person name="Brown C.T."/>
            <person name="Hug L.A."/>
            <person name="Thomas B.C."/>
            <person name="Sharon I."/>
            <person name="Castelle C.J."/>
            <person name="Singh A."/>
            <person name="Wilkins M.J."/>
            <person name="Williams K.H."/>
            <person name="Banfield J.F."/>
        </authorList>
    </citation>
    <scope>NUCLEOTIDE SEQUENCE [LARGE SCALE GENOMIC DNA]</scope>
</reference>
<sequence length="137" mass="15409">MAQSLLFLHFIMNSAINILVVDDDPVACALLKETLLAENYRVDTAVNGLEALKTIREGSYDLLITDFIMPLLDGLELLTKAKAEQPHLQVILMTASRQEAIFIEAKRQGADAVIPKPLEMNKLLKIIKNILQKQRRK</sequence>
<comment type="caution">
    <text evidence="4">The sequence shown here is derived from an EMBL/GenBank/DDBJ whole genome shotgun (WGS) entry which is preliminary data.</text>
</comment>
<evidence type="ECO:0000259" key="3">
    <source>
        <dbReference type="PROSITE" id="PS50110"/>
    </source>
</evidence>
<protein>
    <submittedName>
        <fullName evidence="4">Response regulator receiver domain protein</fullName>
    </submittedName>
</protein>
<evidence type="ECO:0000313" key="5">
    <source>
        <dbReference type="Proteomes" id="UP000034324"/>
    </source>
</evidence>
<dbReference type="EMBL" id="LBVC01000067">
    <property type="protein sequence ID" value="KKQ76599.1"/>
    <property type="molecule type" value="Genomic_DNA"/>
</dbReference>
<dbReference type="InterPro" id="IPR001789">
    <property type="entry name" value="Sig_transdc_resp-reg_receiver"/>
</dbReference>
<organism evidence="4 5">
    <name type="scientific">Candidatus Daviesbacteria bacterium GW2011_GWF2_38_6</name>
    <dbReference type="NCBI Taxonomy" id="1618432"/>
    <lineage>
        <taxon>Bacteria</taxon>
        <taxon>Candidatus Daviesiibacteriota</taxon>
    </lineage>
</organism>
<dbReference type="AlphaFoldDB" id="A0A0G0MSG1"/>
<dbReference type="InterPro" id="IPR011006">
    <property type="entry name" value="CheY-like_superfamily"/>
</dbReference>
<dbReference type="SMART" id="SM00448">
    <property type="entry name" value="REC"/>
    <property type="match status" value="1"/>
</dbReference>
<keyword evidence="1 2" id="KW-0597">Phosphoprotein</keyword>
<dbReference type="Proteomes" id="UP000034324">
    <property type="component" value="Unassembled WGS sequence"/>
</dbReference>
<name>A0A0G0MSG1_9BACT</name>
<dbReference type="GO" id="GO:0000160">
    <property type="term" value="P:phosphorelay signal transduction system"/>
    <property type="evidence" value="ECO:0007669"/>
    <property type="project" value="InterPro"/>
</dbReference>
<evidence type="ECO:0000313" key="4">
    <source>
        <dbReference type="EMBL" id="KKQ76599.1"/>
    </source>
</evidence>
<feature type="modified residue" description="4-aspartylphosphate" evidence="2">
    <location>
        <position position="66"/>
    </location>
</feature>
<feature type="domain" description="Response regulatory" evidence="3">
    <location>
        <begin position="17"/>
        <end position="131"/>
    </location>
</feature>
<dbReference type="PANTHER" id="PTHR44591:SF3">
    <property type="entry name" value="RESPONSE REGULATORY DOMAIN-CONTAINING PROTEIN"/>
    <property type="match status" value="1"/>
</dbReference>
<dbReference type="Gene3D" id="3.40.50.2300">
    <property type="match status" value="1"/>
</dbReference>
<dbReference type="InterPro" id="IPR050595">
    <property type="entry name" value="Bact_response_regulator"/>
</dbReference>
<proteinExistence type="predicted"/>
<dbReference type="PROSITE" id="PS50110">
    <property type="entry name" value="RESPONSE_REGULATORY"/>
    <property type="match status" value="1"/>
</dbReference>
<accession>A0A0G0MSG1</accession>